<organism evidence="1 2">
    <name type="scientific">Mycolicibacterium duvalii</name>
    <dbReference type="NCBI Taxonomy" id="39688"/>
    <lineage>
        <taxon>Bacteria</taxon>
        <taxon>Bacillati</taxon>
        <taxon>Actinomycetota</taxon>
        <taxon>Actinomycetes</taxon>
        <taxon>Mycobacteriales</taxon>
        <taxon>Mycobacteriaceae</taxon>
        <taxon>Mycolicibacterium</taxon>
    </lineage>
</organism>
<accession>A0A7I7K907</accession>
<dbReference type="KEGG" id="mdu:MDUV_54130"/>
<reference evidence="1 2" key="1">
    <citation type="journal article" date="2019" name="Emerg. Microbes Infect.">
        <title>Comprehensive subspecies identification of 175 nontuberculous mycobacteria species based on 7547 genomic profiles.</title>
        <authorList>
            <person name="Matsumoto Y."/>
            <person name="Kinjo T."/>
            <person name="Motooka D."/>
            <person name="Nabeya D."/>
            <person name="Jung N."/>
            <person name="Uechi K."/>
            <person name="Horii T."/>
            <person name="Iida T."/>
            <person name="Fujita J."/>
            <person name="Nakamura S."/>
        </authorList>
    </citation>
    <scope>NUCLEOTIDE SEQUENCE [LARGE SCALE GENOMIC DNA]</scope>
    <source>
        <strain evidence="1 2">JCM 6396</strain>
    </source>
</reference>
<keyword evidence="2" id="KW-1185">Reference proteome</keyword>
<dbReference type="Proteomes" id="UP000467006">
    <property type="component" value="Chromosome"/>
</dbReference>
<protein>
    <submittedName>
        <fullName evidence="1">Uncharacterized protein</fullName>
    </submittedName>
</protein>
<evidence type="ECO:0000313" key="1">
    <source>
        <dbReference type="EMBL" id="BBX20553.1"/>
    </source>
</evidence>
<proteinExistence type="predicted"/>
<dbReference type="EMBL" id="AP022563">
    <property type="protein sequence ID" value="BBX20553.1"/>
    <property type="molecule type" value="Genomic_DNA"/>
</dbReference>
<dbReference type="RefSeq" id="WP_098002793.1">
    <property type="nucleotide sequence ID" value="NZ_AP022563.1"/>
</dbReference>
<dbReference type="AlphaFoldDB" id="A0A7I7K907"/>
<dbReference type="OrthoDB" id="4752517at2"/>
<sequence>MVGLGVVLLVLAVVAVVIGLVLFGNGAGAVPDRPMGDTTATRRGLSRIVWSDLFATMKTSIKGAVSSEAGQAQRKASLGAFIVLAGLILVVLAILSFLAALV</sequence>
<name>A0A7I7K907_9MYCO</name>
<evidence type="ECO:0000313" key="2">
    <source>
        <dbReference type="Proteomes" id="UP000467006"/>
    </source>
</evidence>
<gene>
    <name evidence="1" type="ORF">MDUV_54130</name>
</gene>